<dbReference type="InterPro" id="IPR001347">
    <property type="entry name" value="SIS_dom"/>
</dbReference>
<dbReference type="OrthoDB" id="9813395at2"/>
<dbReference type="FunFam" id="3.40.50.10490:FF:000014">
    <property type="entry name" value="N-acetylmuramic acid 6-phosphate etherase"/>
    <property type="match status" value="1"/>
</dbReference>
<protein>
    <recommendedName>
        <fullName evidence="3">N-acetylmuramic acid 6-phosphate etherase</fullName>
        <shortName evidence="3">MurNAc-6-P etherase</shortName>
        <ecNumber evidence="3">4.2.1.126</ecNumber>
    </recommendedName>
    <alternativeName>
        <fullName evidence="3">N-acetylmuramic acid 6-phosphate hydrolase</fullName>
    </alternativeName>
    <alternativeName>
        <fullName evidence="3">N-acetylmuramic acid 6-phosphate lyase</fullName>
    </alternativeName>
</protein>
<feature type="domain" description="SIS" evidence="5">
    <location>
        <begin position="58"/>
        <end position="221"/>
    </location>
</feature>
<comment type="similarity">
    <text evidence="3">Belongs to the GCKR-like family. MurNAc-6-P etherase subfamily.</text>
</comment>
<evidence type="ECO:0000256" key="1">
    <source>
        <dbReference type="ARBA" id="ARBA00023239"/>
    </source>
</evidence>
<keyword evidence="7" id="KW-1185">Reference proteome</keyword>
<gene>
    <name evidence="3" type="primary">murQ</name>
    <name evidence="6" type="ORF">JP39_04245</name>
</gene>
<evidence type="ECO:0000313" key="7">
    <source>
        <dbReference type="Proteomes" id="UP000061546"/>
    </source>
</evidence>
<dbReference type="NCBIfam" id="TIGR00274">
    <property type="entry name" value="N-acetylmuramic acid 6-phosphate etherase"/>
    <property type="match status" value="1"/>
</dbReference>
<dbReference type="NCBIfam" id="NF003915">
    <property type="entry name" value="PRK05441.1"/>
    <property type="match status" value="1"/>
</dbReference>
<evidence type="ECO:0000313" key="6">
    <source>
        <dbReference type="EMBL" id="ALB28630.1"/>
    </source>
</evidence>
<dbReference type="GO" id="GO:0097173">
    <property type="term" value="P:N-acetylmuramic acid catabolic process"/>
    <property type="evidence" value="ECO:0007669"/>
    <property type="project" value="UniProtKB-UniPathway"/>
</dbReference>
<keyword evidence="1 3" id="KW-0456">Lyase</keyword>
<dbReference type="GO" id="GO:0016835">
    <property type="term" value="F:carbon-oxygen lyase activity"/>
    <property type="evidence" value="ECO:0007669"/>
    <property type="project" value="UniProtKB-UniRule"/>
</dbReference>
<sequence>MNVDDVTKLKTESRNPKTTNIGNMNGHKVAQLINSEDFAVAEAIEKVTGSIGDAIEQASIKFQNGGRLIYIGAGTSGRLGALDAIELTPTYGVPATRAFGLLAGGKKAMYEAVEGAEDSKELALEDLKNVNLNSNDVVISLSASGRTPYALSAIEYGNEIGSLTIAVICNPDSPMAKTSNIAVAPVVGPEVVTGSTRMKAGSAQKMILNIISTGIMIKSGYVYENLMINVQPTNEKLVARSIGIIEQILKVKEEVAREIFNNSHKNIAVGLIMFKLNLSYEEAINLFEKNQRNIHKIAGMDK</sequence>
<dbReference type="PROSITE" id="PS51464">
    <property type="entry name" value="SIS"/>
    <property type="match status" value="1"/>
</dbReference>
<dbReference type="InterPro" id="IPR046348">
    <property type="entry name" value="SIS_dom_sf"/>
</dbReference>
<comment type="pathway">
    <text evidence="3">Amino-sugar metabolism; N-acetylmuramate degradation.</text>
</comment>
<dbReference type="NCBIfam" id="NF009222">
    <property type="entry name" value="PRK12570.1"/>
    <property type="match status" value="1"/>
</dbReference>
<comment type="function">
    <text evidence="3">Specifically catalyzes the cleavage of the D-lactyl ether substituent of MurNAc 6-phosphate, producing GlcNAc 6-phosphate and D-lactate.</text>
</comment>
<feature type="active site" description="Proton donor" evidence="3">
    <location>
        <position position="86"/>
    </location>
</feature>
<dbReference type="SUPFAM" id="SSF53697">
    <property type="entry name" value="SIS domain"/>
    <property type="match status" value="1"/>
</dbReference>
<dbReference type="PANTHER" id="PTHR10088:SF4">
    <property type="entry name" value="GLUCOKINASE REGULATORY PROTEIN"/>
    <property type="match status" value="1"/>
</dbReference>
<name>A0A0K2LBJ4_9LACO</name>
<dbReference type="GO" id="GO:0097367">
    <property type="term" value="F:carbohydrate derivative binding"/>
    <property type="evidence" value="ECO:0007669"/>
    <property type="project" value="InterPro"/>
</dbReference>
<dbReference type="HAMAP" id="MF_00068">
    <property type="entry name" value="MurQ"/>
    <property type="match status" value="1"/>
</dbReference>
<dbReference type="Gene3D" id="1.10.8.1080">
    <property type="match status" value="1"/>
</dbReference>
<dbReference type="GO" id="GO:0046348">
    <property type="term" value="P:amino sugar catabolic process"/>
    <property type="evidence" value="ECO:0007669"/>
    <property type="project" value="InterPro"/>
</dbReference>
<feature type="active site" evidence="3">
    <location>
        <position position="117"/>
    </location>
</feature>
<dbReference type="KEGG" id="lhi:JP39_04245"/>
<comment type="catalytic activity">
    <reaction evidence="3">
        <text>N-acetyl-D-muramate 6-phosphate + H2O = N-acetyl-D-glucosamine 6-phosphate + (R)-lactate</text>
        <dbReference type="Rhea" id="RHEA:26410"/>
        <dbReference type="ChEBI" id="CHEBI:15377"/>
        <dbReference type="ChEBI" id="CHEBI:16004"/>
        <dbReference type="ChEBI" id="CHEBI:57513"/>
        <dbReference type="ChEBI" id="CHEBI:58722"/>
        <dbReference type="EC" id="4.2.1.126"/>
    </reaction>
</comment>
<dbReference type="InterPro" id="IPR005488">
    <property type="entry name" value="Etherase_MurQ"/>
</dbReference>
<evidence type="ECO:0000256" key="4">
    <source>
        <dbReference type="SAM" id="MobiDB-lite"/>
    </source>
</evidence>
<dbReference type="PANTHER" id="PTHR10088">
    <property type="entry name" value="GLUCOKINASE REGULATORY PROTEIN"/>
    <property type="match status" value="1"/>
</dbReference>
<dbReference type="GO" id="GO:0016803">
    <property type="term" value="F:ether hydrolase activity"/>
    <property type="evidence" value="ECO:0007669"/>
    <property type="project" value="TreeGrafter"/>
</dbReference>
<dbReference type="STRING" id="1074467.JP39_04245"/>
<evidence type="ECO:0000259" key="5">
    <source>
        <dbReference type="PROSITE" id="PS51464"/>
    </source>
</evidence>
<evidence type="ECO:0000256" key="2">
    <source>
        <dbReference type="ARBA" id="ARBA00023277"/>
    </source>
</evidence>
<dbReference type="EC" id="4.2.1.126" evidence="3"/>
<comment type="subunit">
    <text evidence="3">Homodimer.</text>
</comment>
<dbReference type="UniPathway" id="UPA00342"/>
<comment type="miscellaneous">
    <text evidence="3">A lyase-type mechanism (elimination/hydration) is suggested for the cleavage of the lactyl ether bond of MurNAc 6-phosphate, with the formation of an alpha,beta-unsaturated aldehyde intermediate with (E)-stereochemistry, followed by the syn addition of water to give product.</text>
</comment>
<dbReference type="Gene3D" id="3.40.50.10490">
    <property type="entry name" value="Glucose-6-phosphate isomerase like protein, domain 1"/>
    <property type="match status" value="1"/>
</dbReference>
<proteinExistence type="inferred from homology"/>
<dbReference type="Proteomes" id="UP000061546">
    <property type="component" value="Chromosome"/>
</dbReference>
<dbReference type="Pfam" id="PF22645">
    <property type="entry name" value="GKRP_SIS_N"/>
    <property type="match status" value="1"/>
</dbReference>
<reference evidence="6 7" key="1">
    <citation type="submission" date="2015-08" db="EMBL/GenBank/DDBJ databases">
        <title>Genomic sequence of Lactobacillus heilongjiangensis DSM 28069, isolated from Chinese traditional pickle.</title>
        <authorList>
            <person name="Jiang X."/>
            <person name="Zheng B."/>
            <person name="Cheng H."/>
        </authorList>
    </citation>
    <scope>NUCLEOTIDE SEQUENCE [LARGE SCALE GENOMIC DNA]</scope>
    <source>
        <strain evidence="6 7">DSM 28069</strain>
    </source>
</reference>
<dbReference type="EMBL" id="CP012559">
    <property type="protein sequence ID" value="ALB28630.1"/>
    <property type="molecule type" value="Genomic_DNA"/>
</dbReference>
<dbReference type="CDD" id="cd05007">
    <property type="entry name" value="SIS_Etherase"/>
    <property type="match status" value="1"/>
</dbReference>
<feature type="region of interest" description="Disordered" evidence="4">
    <location>
        <begin position="1"/>
        <end position="20"/>
    </location>
</feature>
<dbReference type="InterPro" id="IPR005486">
    <property type="entry name" value="Glucokinase_regulatory_CS"/>
</dbReference>
<dbReference type="InterPro" id="IPR040190">
    <property type="entry name" value="MURQ/GCKR"/>
</dbReference>
<dbReference type="AlphaFoldDB" id="A0A0K2LBJ4"/>
<dbReference type="RefSeq" id="WP_041500792.1">
    <property type="nucleotide sequence ID" value="NZ_BJDV01000012.1"/>
</dbReference>
<keyword evidence="2 3" id="KW-0119">Carbohydrate metabolism</keyword>
<dbReference type="GO" id="GO:0009254">
    <property type="term" value="P:peptidoglycan turnover"/>
    <property type="evidence" value="ECO:0007669"/>
    <property type="project" value="TreeGrafter"/>
</dbReference>
<dbReference type="PROSITE" id="PS01272">
    <property type="entry name" value="GCKR"/>
    <property type="match status" value="1"/>
</dbReference>
<accession>A0A0K2LBJ4</accession>
<organism evidence="6 7">
    <name type="scientific">Companilactobacillus heilongjiangensis</name>
    <dbReference type="NCBI Taxonomy" id="1074467"/>
    <lineage>
        <taxon>Bacteria</taxon>
        <taxon>Bacillati</taxon>
        <taxon>Bacillota</taxon>
        <taxon>Bacilli</taxon>
        <taxon>Lactobacillales</taxon>
        <taxon>Lactobacillaceae</taxon>
        <taxon>Companilactobacillus</taxon>
    </lineage>
</organism>
<feature type="compositionally biased region" description="Basic and acidic residues" evidence="4">
    <location>
        <begin position="1"/>
        <end position="15"/>
    </location>
</feature>
<evidence type="ECO:0000256" key="3">
    <source>
        <dbReference type="HAMAP-Rule" id="MF_00068"/>
    </source>
</evidence>